<dbReference type="PANTHER" id="PTHR11177">
    <property type="entry name" value="CHITINASE"/>
    <property type="match status" value="1"/>
</dbReference>
<name>A0A916ZX89_9FLAO</name>
<dbReference type="PROSITE" id="PS51257">
    <property type="entry name" value="PROKAR_LIPOPROTEIN"/>
    <property type="match status" value="1"/>
</dbReference>
<evidence type="ECO:0000256" key="4">
    <source>
        <dbReference type="SAM" id="Phobius"/>
    </source>
</evidence>
<keyword evidence="7" id="KW-1185">Reference proteome</keyword>
<dbReference type="GO" id="GO:0005975">
    <property type="term" value="P:carbohydrate metabolic process"/>
    <property type="evidence" value="ECO:0007669"/>
    <property type="project" value="InterPro"/>
</dbReference>
<gene>
    <name evidence="6" type="ORF">GCM10010831_17660</name>
</gene>
<comment type="catalytic activity">
    <reaction evidence="1">
        <text>Random endo-hydrolysis of N-acetyl-beta-D-glucosaminide (1-&gt;4)-beta-linkages in chitin and chitodextrins.</text>
        <dbReference type="EC" id="3.2.1.14"/>
    </reaction>
</comment>
<dbReference type="EC" id="3.2.1.14" evidence="2"/>
<keyword evidence="4" id="KW-1133">Transmembrane helix</keyword>
<protein>
    <recommendedName>
        <fullName evidence="2">chitinase</fullName>
        <ecNumber evidence="2">3.2.1.14</ecNumber>
    </recommendedName>
</protein>
<dbReference type="GO" id="GO:0008061">
    <property type="term" value="F:chitin binding"/>
    <property type="evidence" value="ECO:0007669"/>
    <property type="project" value="InterPro"/>
</dbReference>
<evidence type="ECO:0000313" key="7">
    <source>
        <dbReference type="Proteomes" id="UP000599688"/>
    </source>
</evidence>
<dbReference type="InterPro" id="IPR029070">
    <property type="entry name" value="Chitinase_insertion_sf"/>
</dbReference>
<feature type="transmembrane region" description="Helical" evidence="4">
    <location>
        <begin position="492"/>
        <end position="517"/>
    </location>
</feature>
<keyword evidence="3" id="KW-0146">Chitin degradation</keyword>
<dbReference type="PANTHER" id="PTHR11177:SF317">
    <property type="entry name" value="CHITINASE 12-RELATED"/>
    <property type="match status" value="1"/>
</dbReference>
<keyword evidence="4" id="KW-0812">Transmembrane</keyword>
<evidence type="ECO:0000256" key="3">
    <source>
        <dbReference type="ARBA" id="ARBA00023024"/>
    </source>
</evidence>
<dbReference type="PROSITE" id="PS51910">
    <property type="entry name" value="GH18_2"/>
    <property type="match status" value="1"/>
</dbReference>
<dbReference type="Gene3D" id="3.20.20.80">
    <property type="entry name" value="Glycosidases"/>
    <property type="match status" value="1"/>
</dbReference>
<dbReference type="GO" id="GO:0006032">
    <property type="term" value="P:chitin catabolic process"/>
    <property type="evidence" value="ECO:0007669"/>
    <property type="project" value="UniProtKB-KW"/>
</dbReference>
<accession>A0A916ZX89</accession>
<dbReference type="InterPro" id="IPR011583">
    <property type="entry name" value="Chitinase_II/V-like_cat"/>
</dbReference>
<proteinExistence type="predicted"/>
<keyword evidence="3" id="KW-0119">Carbohydrate metabolism</keyword>
<dbReference type="Gene3D" id="3.10.50.10">
    <property type="match status" value="1"/>
</dbReference>
<dbReference type="InterPro" id="IPR050314">
    <property type="entry name" value="Glycosyl_Hydrlase_18"/>
</dbReference>
<feature type="transmembrane region" description="Helical" evidence="4">
    <location>
        <begin position="529"/>
        <end position="550"/>
    </location>
</feature>
<dbReference type="GO" id="GO:0008843">
    <property type="term" value="F:endochitinase activity"/>
    <property type="evidence" value="ECO:0007669"/>
    <property type="project" value="UniProtKB-EC"/>
</dbReference>
<dbReference type="InterPro" id="IPR001223">
    <property type="entry name" value="Glyco_hydro18_cat"/>
</dbReference>
<feature type="domain" description="GH18" evidence="5">
    <location>
        <begin position="126"/>
        <end position="464"/>
    </location>
</feature>
<evidence type="ECO:0000256" key="1">
    <source>
        <dbReference type="ARBA" id="ARBA00000822"/>
    </source>
</evidence>
<dbReference type="AlphaFoldDB" id="A0A916ZX89"/>
<feature type="transmembrane region" description="Helical" evidence="4">
    <location>
        <begin position="565"/>
        <end position="581"/>
    </location>
</feature>
<sequence length="592" mass="68619">MYLSKHNTSLLILIFSLTLLSCREAVKLKSSVRKTETEARLFKNAFSKVKKGIGVDKLESLSNNDTLEGSSIYAPMSQKNMLNTYGYVYDFINSSKQPINSRNFTYDSTSNKFFVRDKNYKSIKEGKEVFGWHPYWMKDSWKSYPFELLTTVSYFSYKINPKSGSYTNQAQIDDWNNTAMVDSALTKQTKVLLTASCHGFKNTSDFLDNPDRWDVFIETIDPLIQNRNANGLDINFESLSYFYREKFNLFIAEVHKRLSASYASNGKSFFLSITLPAYDSREIFDIKTLESYADLMVIMGYDYNTGTQTQGPVAPLRSKESSISLSTTLDFYINRGINLDKTVLALPYYGAMWDGTLTKKGDATYNETTLERKLTYSEIKKLLVDNNKYNTVPILDEYSMTNYYNLTYKDNSTKEIWFDDEFTLSKKYQYAMSKKLKGVGIWALGYDNGYNNLWNAIEDEFATDIKQYKDPVALAEGYPIKISSFLLKYNKLLFTAAIIFFITVALSFFILLTDWKVRDSILQRKLHQWIFIMICFILILPITALIYNGLNKVLPNINVFIKPEWQIYIAFALGMILFYFIQKFKFKSIERP</sequence>
<organism evidence="6 7">
    <name type="scientific">Psychroflexus salis</name>
    <dbReference type="NCBI Taxonomy" id="1526574"/>
    <lineage>
        <taxon>Bacteria</taxon>
        <taxon>Pseudomonadati</taxon>
        <taxon>Bacteroidota</taxon>
        <taxon>Flavobacteriia</taxon>
        <taxon>Flavobacteriales</taxon>
        <taxon>Flavobacteriaceae</taxon>
        <taxon>Psychroflexus</taxon>
    </lineage>
</organism>
<dbReference type="SUPFAM" id="SSF51445">
    <property type="entry name" value="(Trans)glycosidases"/>
    <property type="match status" value="1"/>
</dbReference>
<dbReference type="Pfam" id="PF00704">
    <property type="entry name" value="Glyco_hydro_18"/>
    <property type="match status" value="1"/>
</dbReference>
<reference evidence="6 7" key="1">
    <citation type="journal article" date="2014" name="Int. J. Syst. Evol. Microbiol.">
        <title>Complete genome sequence of Corynebacterium casei LMG S-19264T (=DSM 44701T), isolated from a smear-ripened cheese.</title>
        <authorList>
            <consortium name="US DOE Joint Genome Institute (JGI-PGF)"/>
            <person name="Walter F."/>
            <person name="Albersmeier A."/>
            <person name="Kalinowski J."/>
            <person name="Ruckert C."/>
        </authorList>
    </citation>
    <scope>NUCLEOTIDE SEQUENCE [LARGE SCALE GENOMIC DNA]</scope>
    <source>
        <strain evidence="6 7">CGMCC 1.12925</strain>
    </source>
</reference>
<evidence type="ECO:0000313" key="6">
    <source>
        <dbReference type="EMBL" id="GGE16842.1"/>
    </source>
</evidence>
<evidence type="ECO:0000256" key="2">
    <source>
        <dbReference type="ARBA" id="ARBA00012729"/>
    </source>
</evidence>
<dbReference type="RefSeq" id="WP_188406472.1">
    <property type="nucleotide sequence ID" value="NZ_BMGL01000009.1"/>
</dbReference>
<dbReference type="GO" id="GO:0005576">
    <property type="term" value="C:extracellular region"/>
    <property type="evidence" value="ECO:0007669"/>
    <property type="project" value="TreeGrafter"/>
</dbReference>
<keyword evidence="4" id="KW-0472">Membrane</keyword>
<evidence type="ECO:0000259" key="5">
    <source>
        <dbReference type="PROSITE" id="PS51910"/>
    </source>
</evidence>
<dbReference type="InterPro" id="IPR017853">
    <property type="entry name" value="GH"/>
</dbReference>
<keyword evidence="3" id="KW-0624">Polysaccharide degradation</keyword>
<dbReference type="Proteomes" id="UP000599688">
    <property type="component" value="Unassembled WGS sequence"/>
</dbReference>
<dbReference type="SMART" id="SM00636">
    <property type="entry name" value="Glyco_18"/>
    <property type="match status" value="1"/>
</dbReference>
<comment type="caution">
    <text evidence="6">The sequence shown here is derived from an EMBL/GenBank/DDBJ whole genome shotgun (WGS) entry which is preliminary data.</text>
</comment>
<dbReference type="EMBL" id="BMGL01000009">
    <property type="protein sequence ID" value="GGE16842.1"/>
    <property type="molecule type" value="Genomic_DNA"/>
</dbReference>